<evidence type="ECO:0000313" key="1">
    <source>
        <dbReference type="EMBL" id="GAA0146224.1"/>
    </source>
</evidence>
<keyword evidence="2" id="KW-1185">Reference proteome</keyword>
<name>A0AAV3P418_LITER</name>
<keyword evidence="1" id="KW-0413">Isomerase</keyword>
<dbReference type="Proteomes" id="UP001454036">
    <property type="component" value="Unassembled WGS sequence"/>
</dbReference>
<dbReference type="GO" id="GO:0016853">
    <property type="term" value="F:isomerase activity"/>
    <property type="evidence" value="ECO:0007669"/>
    <property type="project" value="UniProtKB-KW"/>
</dbReference>
<gene>
    <name evidence="1" type="ORF">LIER_06231</name>
</gene>
<evidence type="ECO:0000313" key="2">
    <source>
        <dbReference type="Proteomes" id="UP001454036"/>
    </source>
</evidence>
<proteinExistence type="predicted"/>
<reference evidence="1 2" key="1">
    <citation type="submission" date="2024-01" db="EMBL/GenBank/DDBJ databases">
        <title>The complete chloroplast genome sequence of Lithospermum erythrorhizon: insights into the phylogenetic relationship among Boraginaceae species and the maternal lineages of purple gromwells.</title>
        <authorList>
            <person name="Okada T."/>
            <person name="Watanabe K."/>
        </authorList>
    </citation>
    <scope>NUCLEOTIDE SEQUENCE [LARGE SCALE GENOMIC DNA]</scope>
</reference>
<protein>
    <submittedName>
        <fullName evidence="1">Isomerase</fullName>
    </submittedName>
</protein>
<accession>A0AAV3P418</accession>
<sequence>MSGIAIVLDLLRKNPNCITNTQSLYSSALISSTFAASAAAVAAGATPFTSYTFFGRGFPRVAHCDFGATNEEYIPTLNSTSGVTFRKDSFVYPVKEYDIELKPLFSAFQVKTFAVTCLRSFLLFYLPLLEPRANMEEDDDDFLQDNLEERHVDLVVPFKKSLKQIARETTVVTTRRVLERLAVHHVSQRLAWKLLKDVPKSAVRKAQRGMPLHVYIFSVTRTTLRGHFLGVLASWMVTVGLDTYRFFSRIFRSNEEIDRDDKEEELQLLGHKIYMATLRCSASLIFASIGAGIGAKLIRPSTGQWIGCAAGDLIGPIFVTFCFDKLFHEAI</sequence>
<dbReference type="PANTHER" id="PTHR36074">
    <property type="entry name" value="ISOPENTENYL-DIPHOSPHATE DELTA-ISOMERASE"/>
    <property type="match status" value="1"/>
</dbReference>
<dbReference type="EMBL" id="BAABME010000896">
    <property type="protein sequence ID" value="GAA0146224.1"/>
    <property type="molecule type" value="Genomic_DNA"/>
</dbReference>
<dbReference type="AlphaFoldDB" id="A0AAV3P418"/>
<dbReference type="PANTHER" id="PTHR36074:SF1">
    <property type="entry name" value="ISOPENTENYL-DIPHOSPHATE DELTA-ISOMERASE"/>
    <property type="match status" value="1"/>
</dbReference>
<comment type="caution">
    <text evidence="1">The sequence shown here is derived from an EMBL/GenBank/DDBJ whole genome shotgun (WGS) entry which is preliminary data.</text>
</comment>
<organism evidence="1 2">
    <name type="scientific">Lithospermum erythrorhizon</name>
    <name type="common">Purple gromwell</name>
    <name type="synonym">Lithospermum officinale var. erythrorhizon</name>
    <dbReference type="NCBI Taxonomy" id="34254"/>
    <lineage>
        <taxon>Eukaryota</taxon>
        <taxon>Viridiplantae</taxon>
        <taxon>Streptophyta</taxon>
        <taxon>Embryophyta</taxon>
        <taxon>Tracheophyta</taxon>
        <taxon>Spermatophyta</taxon>
        <taxon>Magnoliopsida</taxon>
        <taxon>eudicotyledons</taxon>
        <taxon>Gunneridae</taxon>
        <taxon>Pentapetalae</taxon>
        <taxon>asterids</taxon>
        <taxon>lamiids</taxon>
        <taxon>Boraginales</taxon>
        <taxon>Boraginaceae</taxon>
        <taxon>Boraginoideae</taxon>
        <taxon>Lithospermeae</taxon>
        <taxon>Lithospermum</taxon>
    </lineage>
</organism>